<dbReference type="EMBL" id="JACJIR010000002">
    <property type="protein sequence ID" value="MBA9082707.1"/>
    <property type="molecule type" value="Genomic_DNA"/>
</dbReference>
<proteinExistence type="predicted"/>
<evidence type="ECO:0000313" key="1">
    <source>
        <dbReference type="EMBL" id="MBA9082707.1"/>
    </source>
</evidence>
<organism evidence="1 2">
    <name type="scientific">Bartonella chomelii</name>
    <dbReference type="NCBI Taxonomy" id="236402"/>
    <lineage>
        <taxon>Bacteria</taxon>
        <taxon>Pseudomonadati</taxon>
        <taxon>Pseudomonadota</taxon>
        <taxon>Alphaproteobacteria</taxon>
        <taxon>Hyphomicrobiales</taxon>
        <taxon>Bartonellaceae</taxon>
        <taxon>Bartonella</taxon>
    </lineage>
</organism>
<dbReference type="RefSeq" id="WP_182479784.1">
    <property type="nucleotide sequence ID" value="NZ_CAWPNC010000002.1"/>
</dbReference>
<gene>
    <name evidence="1" type="ORF">GGR10_000548</name>
</gene>
<sequence length="74" mass="8027">MLVVGGGCLKVCQWEVRGRGQGGEGEDLALSSKGIFFGKWLFYGGFRGRLRRAISGKNVAKRGGRQIALVEERG</sequence>
<reference evidence="1 2" key="1">
    <citation type="submission" date="2020-08" db="EMBL/GenBank/DDBJ databases">
        <title>Genomic Encyclopedia of Type Strains, Phase IV (KMG-IV): sequencing the most valuable type-strain genomes for metagenomic binning, comparative biology and taxonomic classification.</title>
        <authorList>
            <person name="Goeker M."/>
        </authorList>
    </citation>
    <scope>NUCLEOTIDE SEQUENCE [LARGE SCALE GENOMIC DNA]</scope>
    <source>
        <strain evidence="1 2">DSM 21431</strain>
    </source>
</reference>
<evidence type="ECO:0000313" key="2">
    <source>
        <dbReference type="Proteomes" id="UP000548119"/>
    </source>
</evidence>
<comment type="caution">
    <text evidence="1">The sequence shown here is derived from an EMBL/GenBank/DDBJ whole genome shotgun (WGS) entry which is preliminary data.</text>
</comment>
<accession>A0ABR6E2C9</accession>
<protein>
    <submittedName>
        <fullName evidence="1">Uncharacterized protein</fullName>
    </submittedName>
</protein>
<dbReference type="Proteomes" id="UP000548119">
    <property type="component" value="Unassembled WGS sequence"/>
</dbReference>
<name>A0ABR6E2C9_9HYPH</name>
<keyword evidence="2" id="KW-1185">Reference proteome</keyword>